<dbReference type="Proteomes" id="UP000033661">
    <property type="component" value="Unassembled WGS sequence"/>
</dbReference>
<dbReference type="AlphaFoldDB" id="A0A0F3QBG3"/>
<dbReference type="PATRIC" id="fig|1359193.3.peg.886"/>
<evidence type="ECO:0000313" key="2">
    <source>
        <dbReference type="Proteomes" id="UP000033661"/>
    </source>
</evidence>
<comment type="caution">
    <text evidence="1">The sequence shown here is derived from an EMBL/GenBank/DDBJ whole genome shotgun (WGS) entry which is preliminary data.</text>
</comment>
<dbReference type="InterPro" id="IPR024444">
    <property type="entry name" value="DUF2706"/>
</dbReference>
<reference evidence="1 2" key="1">
    <citation type="submission" date="2015-02" db="EMBL/GenBank/DDBJ databases">
        <title>Genome Sequencing of Rickettsiales.</title>
        <authorList>
            <person name="Daugherty S.C."/>
            <person name="Su Q."/>
            <person name="Abolude K."/>
            <person name="Beier-Sexton M."/>
            <person name="Carlyon J.A."/>
            <person name="Carter R."/>
            <person name="Day N.P."/>
            <person name="Dumler S.J."/>
            <person name="Dyachenko V."/>
            <person name="Godinez A."/>
            <person name="Kurtti T.J."/>
            <person name="Lichay M."/>
            <person name="Mullins K.E."/>
            <person name="Ott S."/>
            <person name="Pappas-Brown V."/>
            <person name="Paris D.H."/>
            <person name="Patel P."/>
            <person name="Richards A.L."/>
            <person name="Sadzewicz L."/>
            <person name="Sears K."/>
            <person name="Seidman D."/>
            <person name="Sengamalay N."/>
            <person name="Stenos J."/>
            <person name="Tallon L.J."/>
            <person name="Vincent G."/>
            <person name="Fraser C.M."/>
            <person name="Munderloh U."/>
            <person name="Dunning-Hotopp J.C."/>
        </authorList>
    </citation>
    <scope>NUCLEOTIDE SEQUENCE [LARGE SCALE GENOMIC DNA]</scope>
    <source>
        <strain evidence="1 2">RML An4</strain>
    </source>
</reference>
<gene>
    <name evidence="1" type="ORF">RBEAN4_0916</name>
</gene>
<dbReference type="EMBL" id="LAOI01000001">
    <property type="protein sequence ID" value="KJV89925.1"/>
    <property type="molecule type" value="Genomic_DNA"/>
</dbReference>
<dbReference type="Pfam" id="PF10913">
    <property type="entry name" value="DUF2706"/>
    <property type="match status" value="1"/>
</dbReference>
<evidence type="ECO:0000313" key="1">
    <source>
        <dbReference type="EMBL" id="KJV89925.1"/>
    </source>
</evidence>
<organism evidence="1 2">
    <name type="scientific">Rickettsia bellii str. RML An4</name>
    <dbReference type="NCBI Taxonomy" id="1359193"/>
    <lineage>
        <taxon>Bacteria</taxon>
        <taxon>Pseudomonadati</taxon>
        <taxon>Pseudomonadota</taxon>
        <taxon>Alphaproteobacteria</taxon>
        <taxon>Rickettsiales</taxon>
        <taxon>Rickettsiaceae</taxon>
        <taxon>Rickettsieae</taxon>
        <taxon>Rickettsia</taxon>
        <taxon>belli group</taxon>
    </lineage>
</organism>
<proteinExistence type="predicted"/>
<sequence length="48" mass="5218">MLSQLLSCTPSAPYEIKSPCVAAEINDEAELNMNPCVRRPVNSIIDIA</sequence>
<protein>
    <submittedName>
        <fullName evidence="1">Uncharacterized protein</fullName>
    </submittedName>
</protein>
<accession>A0A0F3QBG3</accession>
<keyword evidence="2" id="KW-1185">Reference proteome</keyword>
<name>A0A0F3QBG3_RICBE</name>